<dbReference type="GO" id="GO:0003677">
    <property type="term" value="F:DNA binding"/>
    <property type="evidence" value="ECO:0007669"/>
    <property type="project" value="UniProtKB-KW"/>
</dbReference>
<evidence type="ECO:0000256" key="1">
    <source>
        <dbReference type="ARBA" id="ARBA00022490"/>
    </source>
</evidence>
<evidence type="ECO:0000256" key="2">
    <source>
        <dbReference type="ARBA" id="ARBA00023015"/>
    </source>
</evidence>
<name>A0A9Q8ZQP1_9LACO</name>
<dbReference type="RefSeq" id="WP_252767405.1">
    <property type="nucleotide sequence ID" value="NZ_CP097119.1"/>
</dbReference>
<dbReference type="InterPro" id="IPR046947">
    <property type="entry name" value="LytR-like"/>
</dbReference>
<dbReference type="EMBL" id="CP097119">
    <property type="protein sequence ID" value="USS89859.1"/>
    <property type="molecule type" value="Genomic_DNA"/>
</dbReference>
<dbReference type="PANTHER" id="PTHR37299:SF2">
    <property type="entry name" value="HTH LYTTR-TYPE DOMAIN-CONTAINING PROTEIN"/>
    <property type="match status" value="1"/>
</dbReference>
<accession>A0A9Q8ZQP1</accession>
<dbReference type="InterPro" id="IPR007492">
    <property type="entry name" value="LytTR_DNA-bd_dom"/>
</dbReference>
<feature type="domain" description="HTH LytTR-type" evidence="5">
    <location>
        <begin position="44"/>
        <end position="147"/>
    </location>
</feature>
<dbReference type="PANTHER" id="PTHR37299">
    <property type="entry name" value="TRANSCRIPTIONAL REGULATOR-RELATED"/>
    <property type="match status" value="1"/>
</dbReference>
<keyword evidence="7" id="KW-1185">Reference proteome</keyword>
<dbReference type="SMART" id="SM00850">
    <property type="entry name" value="LytTR"/>
    <property type="match status" value="1"/>
</dbReference>
<dbReference type="PROSITE" id="PS50930">
    <property type="entry name" value="HTH_LYTTR"/>
    <property type="match status" value="1"/>
</dbReference>
<evidence type="ECO:0000256" key="3">
    <source>
        <dbReference type="ARBA" id="ARBA00023125"/>
    </source>
</evidence>
<keyword evidence="3" id="KW-0238">DNA-binding</keyword>
<evidence type="ECO:0000259" key="5">
    <source>
        <dbReference type="PROSITE" id="PS50930"/>
    </source>
</evidence>
<keyword evidence="1" id="KW-0963">Cytoplasm</keyword>
<reference evidence="6" key="1">
    <citation type="submission" date="2022-05" db="EMBL/GenBank/DDBJ databases">
        <authorList>
            <person name="Oliphant S.A."/>
            <person name="Watson-Haigh N.S."/>
            <person name="Sumby K.M."/>
            <person name="Gardner J.M."/>
            <person name="Jiranek V."/>
        </authorList>
    </citation>
    <scope>NUCLEOTIDE SEQUENCE</scope>
    <source>
        <strain evidence="6">KI4_B1</strain>
    </source>
</reference>
<gene>
    <name evidence="6" type="ORF">M3M40_03560</name>
</gene>
<protein>
    <submittedName>
        <fullName evidence="6">LytTR family transcriptional regulator</fullName>
    </submittedName>
</protein>
<sequence length="147" mass="17221">MMKVEFDLQPQFVQPFATLHAEQKDEELQKLATEVEQWGRPRVITGYQHQQSFALPVAEIIRIYTENKAVYAETATGKYRMQQRIYQLRQTLPRHQFIQISSAEIVNVATLDRLALSRTGQYEVRLKTGQVSYASQRFVQKMKKELD</sequence>
<dbReference type="Gene3D" id="2.40.50.1020">
    <property type="entry name" value="LytTr DNA-binding domain"/>
    <property type="match status" value="1"/>
</dbReference>
<evidence type="ECO:0000313" key="6">
    <source>
        <dbReference type="EMBL" id="USS89859.1"/>
    </source>
</evidence>
<dbReference type="Proteomes" id="UP001055911">
    <property type="component" value="Chromosome"/>
</dbReference>
<evidence type="ECO:0000256" key="4">
    <source>
        <dbReference type="ARBA" id="ARBA00023163"/>
    </source>
</evidence>
<keyword evidence="4" id="KW-0804">Transcription</keyword>
<dbReference type="AlphaFoldDB" id="A0A9Q8ZQP1"/>
<evidence type="ECO:0000313" key="7">
    <source>
        <dbReference type="Proteomes" id="UP001055911"/>
    </source>
</evidence>
<organism evidence="6 7">
    <name type="scientific">Fructilactobacillus cliffordii</name>
    <dbReference type="NCBI Taxonomy" id="2940299"/>
    <lineage>
        <taxon>Bacteria</taxon>
        <taxon>Bacillati</taxon>
        <taxon>Bacillota</taxon>
        <taxon>Bacilli</taxon>
        <taxon>Lactobacillales</taxon>
        <taxon>Lactobacillaceae</taxon>
        <taxon>Fructilactobacillus</taxon>
    </lineage>
</organism>
<proteinExistence type="predicted"/>
<dbReference type="Pfam" id="PF04397">
    <property type="entry name" value="LytTR"/>
    <property type="match status" value="1"/>
</dbReference>
<keyword evidence="2" id="KW-0805">Transcription regulation</keyword>
<dbReference type="GO" id="GO:0000156">
    <property type="term" value="F:phosphorelay response regulator activity"/>
    <property type="evidence" value="ECO:0007669"/>
    <property type="project" value="InterPro"/>
</dbReference>